<feature type="domain" description="DUF4396" evidence="2">
    <location>
        <begin position="85"/>
        <end position="227"/>
    </location>
</feature>
<proteinExistence type="predicted"/>
<keyword evidence="1" id="KW-1133">Transmembrane helix</keyword>
<accession>A0ABN6FKM8</accession>
<dbReference type="Pfam" id="PF14342">
    <property type="entry name" value="DUF4396"/>
    <property type="match status" value="1"/>
</dbReference>
<evidence type="ECO:0000259" key="2">
    <source>
        <dbReference type="Pfam" id="PF14342"/>
    </source>
</evidence>
<protein>
    <submittedName>
        <fullName evidence="3">Membrane protein</fullName>
    </submittedName>
</protein>
<reference evidence="3 4" key="1">
    <citation type="journal article" date="2021" name="J. Biosci. Bioeng.">
        <title>Identification and characterization of a chc gene cluster responsible for the aromatization pathway of cyclohexanecarboxylate degradation in Sinomonas cyclohexanicum ATCC 51369.</title>
        <authorList>
            <person name="Yamamoto T."/>
            <person name="Hasegawa Y."/>
            <person name="Lau P.C.K."/>
            <person name="Iwaki H."/>
        </authorList>
    </citation>
    <scope>NUCLEOTIDE SEQUENCE [LARGE SCALE GENOMIC DNA]</scope>
    <source>
        <strain evidence="3 4">ATCC 51369</strain>
    </source>
</reference>
<feature type="transmembrane region" description="Helical" evidence="1">
    <location>
        <begin position="130"/>
        <end position="151"/>
    </location>
</feature>
<feature type="transmembrane region" description="Helical" evidence="1">
    <location>
        <begin position="163"/>
        <end position="187"/>
    </location>
</feature>
<organism evidence="3 4">
    <name type="scientific">Sinomonas cyclohexanicum</name>
    <name type="common">Corynebacterium cyclohexanicum</name>
    <dbReference type="NCBI Taxonomy" id="322009"/>
    <lineage>
        <taxon>Bacteria</taxon>
        <taxon>Bacillati</taxon>
        <taxon>Actinomycetota</taxon>
        <taxon>Actinomycetes</taxon>
        <taxon>Micrococcales</taxon>
        <taxon>Micrococcaceae</taxon>
        <taxon>Sinomonas</taxon>
    </lineage>
</organism>
<dbReference type="Proteomes" id="UP001319861">
    <property type="component" value="Chromosome"/>
</dbReference>
<name>A0ABN6FKM8_SINCY</name>
<evidence type="ECO:0000313" key="3">
    <source>
        <dbReference type="EMBL" id="BCT76388.1"/>
    </source>
</evidence>
<feature type="transmembrane region" description="Helical" evidence="1">
    <location>
        <begin position="42"/>
        <end position="60"/>
    </location>
</feature>
<feature type="transmembrane region" description="Helical" evidence="1">
    <location>
        <begin position="199"/>
        <end position="222"/>
    </location>
</feature>
<gene>
    <name evidence="3" type="ORF">SCMU_22300</name>
</gene>
<feature type="transmembrane region" description="Helical" evidence="1">
    <location>
        <begin position="104"/>
        <end position="124"/>
    </location>
</feature>
<keyword evidence="1" id="KW-0472">Membrane</keyword>
<sequence length="230" mass="25034">MAPVWLATLAWASLAVAFVSAALIAADIFIRGHRLRMPVMEAVWPATALYFGPVALWGYLRFGRTTSRHWLERNGHSHPPEKPMWATIAVGVSHCGAGCTLGDIVAEALVFVLGLTVAGASLWSEYIGDYILAVALGLAFQYFAIAPMRGLGPRQGIIAAVKADVLSLTAFEVGLFGWMALMAFVFFPDPHLQPNSPVYWFLMQIGMVIGFATAWPANAWLIRKGIKEAM</sequence>
<dbReference type="RefSeq" id="WP_229229219.1">
    <property type="nucleotide sequence ID" value="NZ_AP024525.1"/>
</dbReference>
<keyword evidence="4" id="KW-1185">Reference proteome</keyword>
<dbReference type="EMBL" id="AP024525">
    <property type="protein sequence ID" value="BCT76388.1"/>
    <property type="molecule type" value="Genomic_DNA"/>
</dbReference>
<keyword evidence="1" id="KW-0812">Transmembrane</keyword>
<dbReference type="InterPro" id="IPR025509">
    <property type="entry name" value="DUF4396"/>
</dbReference>
<evidence type="ECO:0000313" key="4">
    <source>
        <dbReference type="Proteomes" id="UP001319861"/>
    </source>
</evidence>
<evidence type="ECO:0000256" key="1">
    <source>
        <dbReference type="SAM" id="Phobius"/>
    </source>
</evidence>